<feature type="transmembrane region" description="Helical" evidence="1">
    <location>
        <begin position="276"/>
        <end position="295"/>
    </location>
</feature>
<organism evidence="3 4">
    <name type="scientific">Armillaria novae-zelandiae</name>
    <dbReference type="NCBI Taxonomy" id="153914"/>
    <lineage>
        <taxon>Eukaryota</taxon>
        <taxon>Fungi</taxon>
        <taxon>Dikarya</taxon>
        <taxon>Basidiomycota</taxon>
        <taxon>Agaricomycotina</taxon>
        <taxon>Agaricomycetes</taxon>
        <taxon>Agaricomycetidae</taxon>
        <taxon>Agaricales</taxon>
        <taxon>Marasmiineae</taxon>
        <taxon>Physalacriaceae</taxon>
        <taxon>Armillaria</taxon>
    </lineage>
</organism>
<accession>A0AA39PXT4</accession>
<dbReference type="InterPro" id="IPR045339">
    <property type="entry name" value="DUF6534"/>
</dbReference>
<feature type="transmembrane region" description="Helical" evidence="1">
    <location>
        <begin position="49"/>
        <end position="72"/>
    </location>
</feature>
<protein>
    <recommendedName>
        <fullName evidence="2">DUF6534 domain-containing protein</fullName>
    </recommendedName>
</protein>
<comment type="caution">
    <text evidence="3">The sequence shown here is derived from an EMBL/GenBank/DDBJ whole genome shotgun (WGS) entry which is preliminary data.</text>
</comment>
<proteinExistence type="predicted"/>
<dbReference type="PANTHER" id="PTHR40465">
    <property type="entry name" value="CHROMOSOME 1, WHOLE GENOME SHOTGUN SEQUENCE"/>
    <property type="match status" value="1"/>
</dbReference>
<evidence type="ECO:0000313" key="3">
    <source>
        <dbReference type="EMBL" id="KAK0491093.1"/>
    </source>
</evidence>
<reference evidence="3" key="1">
    <citation type="submission" date="2023-06" db="EMBL/GenBank/DDBJ databases">
        <authorList>
            <consortium name="Lawrence Berkeley National Laboratory"/>
            <person name="Ahrendt S."/>
            <person name="Sahu N."/>
            <person name="Indic B."/>
            <person name="Wong-Bajracharya J."/>
            <person name="Merenyi Z."/>
            <person name="Ke H.-M."/>
            <person name="Monk M."/>
            <person name="Kocsube S."/>
            <person name="Drula E."/>
            <person name="Lipzen A."/>
            <person name="Balint B."/>
            <person name="Henrissat B."/>
            <person name="Andreopoulos B."/>
            <person name="Martin F.M."/>
            <person name="Harder C.B."/>
            <person name="Rigling D."/>
            <person name="Ford K.L."/>
            <person name="Foster G.D."/>
            <person name="Pangilinan J."/>
            <person name="Papanicolaou A."/>
            <person name="Barry K."/>
            <person name="LaButti K."/>
            <person name="Viragh M."/>
            <person name="Koriabine M."/>
            <person name="Yan M."/>
            <person name="Riley R."/>
            <person name="Champramary S."/>
            <person name="Plett K.L."/>
            <person name="Tsai I.J."/>
            <person name="Slot J."/>
            <person name="Sipos G."/>
            <person name="Plett J."/>
            <person name="Nagy L.G."/>
            <person name="Grigoriev I.V."/>
        </authorList>
    </citation>
    <scope>NUCLEOTIDE SEQUENCE</scope>
    <source>
        <strain evidence="3">ICMP 16352</strain>
    </source>
</reference>
<name>A0AA39PXT4_9AGAR</name>
<evidence type="ECO:0000259" key="2">
    <source>
        <dbReference type="Pfam" id="PF20152"/>
    </source>
</evidence>
<keyword evidence="1" id="KW-0812">Transmembrane</keyword>
<dbReference type="EMBL" id="JAUEPR010000001">
    <property type="protein sequence ID" value="KAK0491093.1"/>
    <property type="molecule type" value="Genomic_DNA"/>
</dbReference>
<gene>
    <name evidence="3" type="ORF">IW261DRAFT_1435579</name>
</gene>
<keyword evidence="1" id="KW-1133">Transmembrane helix</keyword>
<dbReference type="AlphaFoldDB" id="A0AA39PXT4"/>
<dbReference type="Pfam" id="PF20152">
    <property type="entry name" value="DUF6534"/>
    <property type="match status" value="1"/>
</dbReference>
<sequence length="394" mass="44647">MLNDTITRSLLNNSTGHRYTIPITGAYSSYHARDEDNDLSPYTADPGSILVNAILQSFLIGVIVTQSGRYMYDYKDDTWKKRTFVAFLNILTLLQTILEIVRAWVVFINGEAWLKHPLLIFMISLSNGFIITSCECFFVRRCWKMTNHSPWVLYPLSILLTLTTSTFLYFMVDWVIGYRFYEESLNTVSHQAYFTPSLSVSFTCWIIGCLAIDTAVAGIMTAQLLQSKIGVPAADSVVQSVIYIAWESAILPQLSMLTAVIIFHSHESSAMNLLHLFVNIAGKLYVYMLLWTLNYRDELRVRIKSHDLGRVSLGNWQWEQSGSSEDPVTTLDRPMSFAGSTSSSRMPELIAPNEVVEATGRTITREAYMSTPNLDSHERGFTMPTMRSLSRLTN</sequence>
<evidence type="ECO:0000256" key="1">
    <source>
        <dbReference type="SAM" id="Phobius"/>
    </source>
</evidence>
<feature type="domain" description="DUF6534" evidence="2">
    <location>
        <begin position="210"/>
        <end position="297"/>
    </location>
</feature>
<keyword evidence="4" id="KW-1185">Reference proteome</keyword>
<feature type="transmembrane region" description="Helical" evidence="1">
    <location>
        <begin position="84"/>
        <end position="107"/>
    </location>
</feature>
<feature type="transmembrane region" description="Helical" evidence="1">
    <location>
        <begin position="119"/>
        <end position="139"/>
    </location>
</feature>
<dbReference type="PANTHER" id="PTHR40465:SF1">
    <property type="entry name" value="DUF6534 DOMAIN-CONTAINING PROTEIN"/>
    <property type="match status" value="1"/>
</dbReference>
<keyword evidence="1" id="KW-0472">Membrane</keyword>
<feature type="transmembrane region" description="Helical" evidence="1">
    <location>
        <begin position="192"/>
        <end position="220"/>
    </location>
</feature>
<feature type="transmembrane region" description="Helical" evidence="1">
    <location>
        <begin position="151"/>
        <end position="172"/>
    </location>
</feature>
<evidence type="ECO:0000313" key="4">
    <source>
        <dbReference type="Proteomes" id="UP001175227"/>
    </source>
</evidence>
<feature type="transmembrane region" description="Helical" evidence="1">
    <location>
        <begin position="241"/>
        <end position="264"/>
    </location>
</feature>
<dbReference type="Proteomes" id="UP001175227">
    <property type="component" value="Unassembled WGS sequence"/>
</dbReference>